<accession>A0ACC0U013</accession>
<gene>
    <name evidence="1" type="ORF">F5148DRAFT_1370312</name>
</gene>
<evidence type="ECO:0000313" key="1">
    <source>
        <dbReference type="EMBL" id="KAI9452907.1"/>
    </source>
</evidence>
<proteinExistence type="predicted"/>
<organism evidence="1 2">
    <name type="scientific">Russula earlei</name>
    <dbReference type="NCBI Taxonomy" id="71964"/>
    <lineage>
        <taxon>Eukaryota</taxon>
        <taxon>Fungi</taxon>
        <taxon>Dikarya</taxon>
        <taxon>Basidiomycota</taxon>
        <taxon>Agaricomycotina</taxon>
        <taxon>Agaricomycetes</taxon>
        <taxon>Russulales</taxon>
        <taxon>Russulaceae</taxon>
        <taxon>Russula</taxon>
    </lineage>
</organism>
<name>A0ACC0U013_9AGAM</name>
<dbReference type="Proteomes" id="UP001207468">
    <property type="component" value="Unassembled WGS sequence"/>
</dbReference>
<keyword evidence="2" id="KW-1185">Reference proteome</keyword>
<protein>
    <submittedName>
        <fullName evidence="1">Uncharacterized protein</fullName>
    </submittedName>
</protein>
<comment type="caution">
    <text evidence="1">The sequence shown here is derived from an EMBL/GenBank/DDBJ whole genome shotgun (WGS) entry which is preliminary data.</text>
</comment>
<sequence length="123" mass="13621">MRASVFVIFCLAVGTAPSFALPSEVKSPGQVLHPRGNQVSVGEAAKKWVQKWVQVEGNGGKVPNKDKGKGKAIQVTDEMVEKRLRQGESAPTPRRRVKERWEKFPKEKSDPFAPGPSTRKIEI</sequence>
<dbReference type="EMBL" id="JAGFNK010000323">
    <property type="protein sequence ID" value="KAI9452907.1"/>
    <property type="molecule type" value="Genomic_DNA"/>
</dbReference>
<reference evidence="1" key="1">
    <citation type="submission" date="2021-03" db="EMBL/GenBank/DDBJ databases">
        <title>Evolutionary priming and transition to the ectomycorrhizal habit in an iconic lineage of mushroom-forming fungi: is preadaptation a requirement?</title>
        <authorList>
            <consortium name="DOE Joint Genome Institute"/>
            <person name="Looney B.P."/>
            <person name="Miyauchi S."/>
            <person name="Morin E."/>
            <person name="Drula E."/>
            <person name="Courty P.E."/>
            <person name="Chicoki N."/>
            <person name="Fauchery L."/>
            <person name="Kohler A."/>
            <person name="Kuo A."/>
            <person name="LaButti K."/>
            <person name="Pangilinan J."/>
            <person name="Lipzen A."/>
            <person name="Riley R."/>
            <person name="Andreopoulos W."/>
            <person name="He G."/>
            <person name="Johnson J."/>
            <person name="Barry K.W."/>
            <person name="Grigoriev I.V."/>
            <person name="Nagy L."/>
            <person name="Hibbett D."/>
            <person name="Henrissat B."/>
            <person name="Matheny P.B."/>
            <person name="Labbe J."/>
            <person name="Martin A.F."/>
        </authorList>
    </citation>
    <scope>NUCLEOTIDE SEQUENCE</scope>
    <source>
        <strain evidence="1">BPL698</strain>
    </source>
</reference>
<evidence type="ECO:0000313" key="2">
    <source>
        <dbReference type="Proteomes" id="UP001207468"/>
    </source>
</evidence>